<evidence type="ECO:0000256" key="1">
    <source>
        <dbReference type="ARBA" id="ARBA00008857"/>
    </source>
</evidence>
<dbReference type="InterPro" id="IPR002104">
    <property type="entry name" value="Integrase_catalytic"/>
</dbReference>
<keyword evidence="3" id="KW-0233">DNA recombination</keyword>
<dbReference type="EMBL" id="CP002955">
    <property type="protein sequence ID" value="AEL27057.1"/>
    <property type="molecule type" value="Genomic_DNA"/>
</dbReference>
<evidence type="ECO:0000313" key="6">
    <source>
        <dbReference type="Proteomes" id="UP000001635"/>
    </source>
</evidence>
<dbReference type="InterPro" id="IPR010998">
    <property type="entry name" value="Integrase_recombinase_N"/>
</dbReference>
<gene>
    <name evidence="5" type="ordered locus">Cycma_3334</name>
</gene>
<dbReference type="PANTHER" id="PTHR30349:SF64">
    <property type="entry name" value="PROPHAGE INTEGRASE INTD-RELATED"/>
    <property type="match status" value="1"/>
</dbReference>
<dbReference type="CDD" id="cd01185">
    <property type="entry name" value="INTN1_C_like"/>
    <property type="match status" value="1"/>
</dbReference>
<evidence type="ECO:0000259" key="4">
    <source>
        <dbReference type="PROSITE" id="PS51898"/>
    </source>
</evidence>
<dbReference type="GO" id="GO:0003677">
    <property type="term" value="F:DNA binding"/>
    <property type="evidence" value="ECO:0007669"/>
    <property type="project" value="UniProtKB-KW"/>
</dbReference>
<dbReference type="GO" id="GO:0006310">
    <property type="term" value="P:DNA recombination"/>
    <property type="evidence" value="ECO:0007669"/>
    <property type="project" value="UniProtKB-KW"/>
</dbReference>
<dbReference type="InterPro" id="IPR025269">
    <property type="entry name" value="SAM-like_dom"/>
</dbReference>
<reference evidence="6" key="1">
    <citation type="submission" date="2011-07" db="EMBL/GenBank/DDBJ databases">
        <title>The complete genome of Cyclobacterium marinum DSM 745.</title>
        <authorList>
            <person name="Lucas S."/>
            <person name="Han J."/>
            <person name="Lapidus A."/>
            <person name="Bruce D."/>
            <person name="Goodwin L."/>
            <person name="Pitluck S."/>
            <person name="Peters L."/>
            <person name="Kyrpides N."/>
            <person name="Mavromatis K."/>
            <person name="Ivanova N."/>
            <person name="Ovchinnikova G."/>
            <person name="Chertkov O."/>
            <person name="Detter J.C."/>
            <person name="Tapia R."/>
            <person name="Han C."/>
            <person name="Land M."/>
            <person name="Hauser L."/>
            <person name="Markowitz V."/>
            <person name="Cheng J.-F."/>
            <person name="Hugenholtz P."/>
            <person name="Woyke T."/>
            <person name="Wu D."/>
            <person name="Tindall B."/>
            <person name="Schuetze A."/>
            <person name="Brambilla E."/>
            <person name="Klenk H.-P."/>
            <person name="Eisen J.A."/>
        </authorList>
    </citation>
    <scope>NUCLEOTIDE SEQUENCE [LARGE SCALE GENOMIC DNA]</scope>
    <source>
        <strain evidence="6">ATCC 25205 / DSM 745 / LMG 13164 / NCIMB 1802</strain>
    </source>
</reference>
<dbReference type="InterPro" id="IPR013762">
    <property type="entry name" value="Integrase-like_cat_sf"/>
</dbReference>
<accession>G0IV66</accession>
<evidence type="ECO:0000256" key="2">
    <source>
        <dbReference type="ARBA" id="ARBA00023125"/>
    </source>
</evidence>
<dbReference type="OrthoDB" id="9806835at2"/>
<dbReference type="STRING" id="880070.Cycma_3334"/>
<name>G0IV66_CYCMS</name>
<evidence type="ECO:0000256" key="3">
    <source>
        <dbReference type="ARBA" id="ARBA00023172"/>
    </source>
</evidence>
<keyword evidence="2" id="KW-0238">DNA-binding</keyword>
<dbReference type="SUPFAM" id="SSF56349">
    <property type="entry name" value="DNA breaking-rejoining enzymes"/>
    <property type="match status" value="1"/>
</dbReference>
<dbReference type="Gene3D" id="1.10.150.130">
    <property type="match status" value="1"/>
</dbReference>
<protein>
    <submittedName>
        <fullName evidence="5">Integrase family protein</fullName>
    </submittedName>
</protein>
<dbReference type="KEGG" id="cmr:Cycma_3334"/>
<sequence>MEATLRLELRKDKVNRNGEHPLILIIRVAGQRRKMGTSIKLHPELWDNDNQKIINLTQKLKVQLQKSYGDTITKNQLIQNQEELNSLIIRIKTIESKFIYEGIPYSADMIIEILKESKAAKTKKEDPTNLVYDFIDRYIQEHELTRVKGSLVVYKSLKRHLKNYQTKTKVNFRFDKVDYNFMQSFQNFLIGWEEVHETTGKVRTLNNITIAKQLSTLKTFLGYAKRQGIKVNGGYKDFTIKKEKLEVIALTQAELELLFNFNLSLNKRLDQVRDVFCFSCVTGFRFSDLQQLRREHIKEREIRLTIKKTKEPLIVPLNQFSKRILHKYEEMGLPLPVISNQKFNKYVKELCKLVGIDDPIEIIRYKGAIKQSTIYKKHEIISAHTGRKTFATLSLEKGIPAETVMKITGHSDYKSFQRYVKVTEERKRNEMQKAWGAPI</sequence>
<dbReference type="eggNOG" id="COG4974">
    <property type="taxonomic scope" value="Bacteria"/>
</dbReference>
<dbReference type="Pfam" id="PF00589">
    <property type="entry name" value="Phage_integrase"/>
    <property type="match status" value="1"/>
</dbReference>
<dbReference type="InterPro" id="IPR011010">
    <property type="entry name" value="DNA_brk_join_enz"/>
</dbReference>
<dbReference type="AlphaFoldDB" id="G0IV66"/>
<evidence type="ECO:0000313" key="5">
    <source>
        <dbReference type="EMBL" id="AEL27057.1"/>
    </source>
</evidence>
<dbReference type="InterPro" id="IPR035386">
    <property type="entry name" value="Arm-DNA-bind_5"/>
</dbReference>
<dbReference type="PROSITE" id="PS51898">
    <property type="entry name" value="TYR_RECOMBINASE"/>
    <property type="match status" value="1"/>
</dbReference>
<comment type="similarity">
    <text evidence="1">Belongs to the 'phage' integrase family.</text>
</comment>
<dbReference type="InterPro" id="IPR050090">
    <property type="entry name" value="Tyrosine_recombinase_XerCD"/>
</dbReference>
<dbReference type="Pfam" id="PF13102">
    <property type="entry name" value="Phage_int_SAM_5"/>
    <property type="match status" value="1"/>
</dbReference>
<proteinExistence type="inferred from homology"/>
<dbReference type="HOGENOM" id="CLU_033139_7_1_10"/>
<dbReference type="Proteomes" id="UP000001635">
    <property type="component" value="Chromosome"/>
</dbReference>
<dbReference type="RefSeq" id="WP_014021347.1">
    <property type="nucleotide sequence ID" value="NC_015914.1"/>
</dbReference>
<dbReference type="GO" id="GO:0015074">
    <property type="term" value="P:DNA integration"/>
    <property type="evidence" value="ECO:0007669"/>
    <property type="project" value="InterPro"/>
</dbReference>
<organism evidence="5 6">
    <name type="scientific">Cyclobacterium marinum (strain ATCC 25205 / DSM 745 / LMG 13164 / NCIMB 1802)</name>
    <name type="common">Flectobacillus marinus</name>
    <dbReference type="NCBI Taxonomy" id="880070"/>
    <lineage>
        <taxon>Bacteria</taxon>
        <taxon>Pseudomonadati</taxon>
        <taxon>Bacteroidota</taxon>
        <taxon>Cytophagia</taxon>
        <taxon>Cytophagales</taxon>
        <taxon>Cyclobacteriaceae</taxon>
        <taxon>Cyclobacterium</taxon>
    </lineage>
</organism>
<feature type="domain" description="Tyr recombinase" evidence="4">
    <location>
        <begin position="245"/>
        <end position="432"/>
    </location>
</feature>
<keyword evidence="6" id="KW-1185">Reference proteome</keyword>
<dbReference type="Gene3D" id="1.10.443.10">
    <property type="entry name" value="Intergrase catalytic core"/>
    <property type="match status" value="1"/>
</dbReference>
<dbReference type="PANTHER" id="PTHR30349">
    <property type="entry name" value="PHAGE INTEGRASE-RELATED"/>
    <property type="match status" value="1"/>
</dbReference>
<dbReference type="Pfam" id="PF17293">
    <property type="entry name" value="Arm-DNA-bind_5"/>
    <property type="match status" value="1"/>
</dbReference>